<comment type="caution">
    <text evidence="5">Lacks conserved residue(s) required for the propagation of feature annotation.</text>
</comment>
<dbReference type="CDD" id="cd00113">
    <property type="entry name" value="PLAT"/>
    <property type="match status" value="1"/>
</dbReference>
<dbReference type="PROSITE" id="PS00081">
    <property type="entry name" value="LIPOXYGENASE_2"/>
    <property type="match status" value="1"/>
</dbReference>
<dbReference type="PANTHER" id="PTHR11771">
    <property type="entry name" value="LIPOXYGENASE"/>
    <property type="match status" value="1"/>
</dbReference>
<dbReference type="InParanoid" id="A0A7M7JDN2"/>
<dbReference type="GO" id="GO:0046872">
    <property type="term" value="F:metal ion binding"/>
    <property type="evidence" value="ECO:0007669"/>
    <property type="project" value="UniProtKB-KW"/>
</dbReference>
<dbReference type="GO" id="GO:0034440">
    <property type="term" value="P:lipid oxidation"/>
    <property type="evidence" value="ECO:0007669"/>
    <property type="project" value="InterPro"/>
</dbReference>
<dbReference type="SUPFAM" id="SSF49723">
    <property type="entry name" value="Lipase/lipooxygenase domain (PLAT/LH2 domain)"/>
    <property type="match status" value="1"/>
</dbReference>
<dbReference type="GeneID" id="111245717"/>
<dbReference type="Gene3D" id="3.10.450.60">
    <property type="match status" value="1"/>
</dbReference>
<dbReference type="InterPro" id="IPR000907">
    <property type="entry name" value="LipOase"/>
</dbReference>
<dbReference type="KEGG" id="vde:111245717"/>
<name>A0A7M7JDN2_VARDE</name>
<dbReference type="Gene3D" id="1.20.245.10">
    <property type="entry name" value="Lipoxygenase-1, Domain 5"/>
    <property type="match status" value="1"/>
</dbReference>
<dbReference type="Proteomes" id="UP000594260">
    <property type="component" value="Unplaced"/>
</dbReference>
<dbReference type="InterPro" id="IPR036392">
    <property type="entry name" value="PLAT/LH2_dom_sf"/>
</dbReference>
<evidence type="ECO:0000313" key="8">
    <source>
        <dbReference type="EnsemblMetazoa" id="XP_022650139"/>
    </source>
</evidence>
<dbReference type="Gene3D" id="2.60.60.20">
    <property type="entry name" value="PLAT/LH2 domain"/>
    <property type="match status" value="1"/>
</dbReference>
<dbReference type="InterPro" id="IPR013819">
    <property type="entry name" value="LipOase_C"/>
</dbReference>
<dbReference type="RefSeq" id="XP_022650140.1">
    <property type="nucleotide sequence ID" value="XM_022794405.1"/>
</dbReference>
<dbReference type="EnsemblMetazoa" id="XM_022794404">
    <property type="protein sequence ID" value="XP_022650139"/>
    <property type="gene ID" value="LOC111245717"/>
</dbReference>
<dbReference type="OMA" id="SHYMRTH"/>
<evidence type="ECO:0000256" key="1">
    <source>
        <dbReference type="ARBA" id="ARBA00022723"/>
    </source>
</evidence>
<protein>
    <submittedName>
        <fullName evidence="8">Uncharacterized protein</fullName>
    </submittedName>
</protein>
<accession>A0A7M7JDN2</accession>
<dbReference type="PROSITE" id="PS51393">
    <property type="entry name" value="LIPOXYGENASE_3"/>
    <property type="match status" value="1"/>
</dbReference>
<evidence type="ECO:0000259" key="7">
    <source>
        <dbReference type="PROSITE" id="PS51393"/>
    </source>
</evidence>
<dbReference type="AlphaFoldDB" id="A0A7M7JDN2"/>
<evidence type="ECO:0000313" key="9">
    <source>
        <dbReference type="Proteomes" id="UP000594260"/>
    </source>
</evidence>
<feature type="domain" description="PLAT" evidence="6">
    <location>
        <begin position="10"/>
        <end position="143"/>
    </location>
</feature>
<evidence type="ECO:0000256" key="3">
    <source>
        <dbReference type="ARBA" id="ARBA00023002"/>
    </source>
</evidence>
<keyword evidence="4" id="KW-0443">Lipid metabolism</keyword>
<dbReference type="Pfam" id="PF01477">
    <property type="entry name" value="PLAT"/>
    <property type="match status" value="1"/>
</dbReference>
<dbReference type="GO" id="GO:0016702">
    <property type="term" value="F:oxidoreductase activity, acting on single donors with incorporation of molecular oxygen, incorporation of two atoms of oxygen"/>
    <property type="evidence" value="ECO:0007669"/>
    <property type="project" value="InterPro"/>
</dbReference>
<keyword evidence="3" id="KW-0560">Oxidoreductase</keyword>
<evidence type="ECO:0000256" key="4">
    <source>
        <dbReference type="ARBA" id="ARBA00023098"/>
    </source>
</evidence>
<keyword evidence="1" id="KW-0479">Metal-binding</keyword>
<sequence>MGGIVAKFRSDLVLVVKTGDRKGAGTDANIYAFIEDVNGNRNAETKLDNWLRNDHERNSTGFYTVPSEPKRNRDDKCEQSEQTALGKPAFLVLWRDRSGFADDWFVERVELRTRGSKQVLATWPLHRWIKADKKYRFAVNDCLLPQKDTSISQRLEELRERRGLFEMSQNFEGAPPQCRNPPLAAFPLDARELTSLRSRMEHKLISGSTSAWCSLDDLKNIYKLGFQEPSAIHCWKSDAWFAAQRLQGLNPTAIKLCTRLPECLSGSRNGGQISVDNLELERTMKEKKLFIIDHKILRNLPCRDDRMVVAPVGLFGVDTRGELRPLAIHLFPDAAADNVLFSPSDPPYTWMLAKMFFNMADAMIHRSWLWYGLCHLLPESIWVSANRCLSSSHPIYKLLEPHLRPVIRANSYLQCELMSPGGWMDSTTSIGMRGLQAIIGRAFEDFHIIDDLDIRKVITRNGTGDKTLKEYPFRDDALQVQDAIRTYICAVLEHHYLNPADITEDSELNRWCDEMSKSRRKGGCQIKGIPSPIDREGLLSLLTNVLSLASLFNAVYGSGQYDNLAFPPNYPSAMRGTIPRDNHPRTEGELVSQLPSKEATLSWISVIRFLSARPLHIFANIVEVHLSHPADKEALQALQWRLNQVKQVALLRGLLHSTIKFRPENVLHSQSAKEKLKTIIFFSKQYNII</sequence>
<keyword evidence="9" id="KW-1185">Reference proteome</keyword>
<dbReference type="InterPro" id="IPR020834">
    <property type="entry name" value="LipOase_CS"/>
</dbReference>
<feature type="domain" description="Lipoxygenase" evidence="7">
    <location>
        <begin position="136"/>
        <end position="679"/>
    </location>
</feature>
<dbReference type="RefSeq" id="XP_022650139.1">
    <property type="nucleotide sequence ID" value="XM_022794404.1"/>
</dbReference>
<reference evidence="8" key="1">
    <citation type="submission" date="2021-01" db="UniProtKB">
        <authorList>
            <consortium name="EnsemblMetazoa"/>
        </authorList>
    </citation>
    <scope>IDENTIFICATION</scope>
</reference>
<dbReference type="InterPro" id="IPR036226">
    <property type="entry name" value="LipOase_C_sf"/>
</dbReference>
<dbReference type="Pfam" id="PF00305">
    <property type="entry name" value="Lipoxygenase"/>
    <property type="match status" value="1"/>
</dbReference>
<organism evidence="8 9">
    <name type="scientific">Varroa destructor</name>
    <name type="common">Honeybee mite</name>
    <dbReference type="NCBI Taxonomy" id="109461"/>
    <lineage>
        <taxon>Eukaryota</taxon>
        <taxon>Metazoa</taxon>
        <taxon>Ecdysozoa</taxon>
        <taxon>Arthropoda</taxon>
        <taxon>Chelicerata</taxon>
        <taxon>Arachnida</taxon>
        <taxon>Acari</taxon>
        <taxon>Parasitiformes</taxon>
        <taxon>Mesostigmata</taxon>
        <taxon>Gamasina</taxon>
        <taxon>Dermanyssoidea</taxon>
        <taxon>Varroidae</taxon>
        <taxon>Varroa</taxon>
    </lineage>
</organism>
<keyword evidence="2" id="KW-0223">Dioxygenase</keyword>
<dbReference type="EnsemblMetazoa" id="XM_022794405">
    <property type="protein sequence ID" value="XP_022650140"/>
    <property type="gene ID" value="LOC111245717"/>
</dbReference>
<evidence type="ECO:0000256" key="2">
    <source>
        <dbReference type="ARBA" id="ARBA00022964"/>
    </source>
</evidence>
<dbReference type="PRINTS" id="PR00087">
    <property type="entry name" value="LIPOXYGENASE"/>
</dbReference>
<dbReference type="SUPFAM" id="SSF48484">
    <property type="entry name" value="Lipoxigenase"/>
    <property type="match status" value="1"/>
</dbReference>
<evidence type="ECO:0000256" key="5">
    <source>
        <dbReference type="PROSITE-ProRule" id="PRU00152"/>
    </source>
</evidence>
<dbReference type="InterPro" id="IPR001024">
    <property type="entry name" value="PLAT/LH2_dom"/>
</dbReference>
<dbReference type="OrthoDB" id="6330879at2759"/>
<proteinExistence type="predicted"/>
<dbReference type="PROSITE" id="PS50095">
    <property type="entry name" value="PLAT"/>
    <property type="match status" value="1"/>
</dbReference>
<evidence type="ECO:0000259" key="6">
    <source>
        <dbReference type="PROSITE" id="PS50095"/>
    </source>
</evidence>